<reference evidence="2" key="1">
    <citation type="journal article" date="2012" name="Nat. Biotechnol.">
        <title>Reference genome sequence of the model plant Setaria.</title>
        <authorList>
            <person name="Bennetzen J.L."/>
            <person name="Schmutz J."/>
            <person name="Wang H."/>
            <person name="Percifield R."/>
            <person name="Hawkins J."/>
            <person name="Pontaroli A.C."/>
            <person name="Estep M."/>
            <person name="Feng L."/>
            <person name="Vaughn J.N."/>
            <person name="Grimwood J."/>
            <person name="Jenkins J."/>
            <person name="Barry K."/>
            <person name="Lindquist E."/>
            <person name="Hellsten U."/>
            <person name="Deshpande S."/>
            <person name="Wang X."/>
            <person name="Wu X."/>
            <person name="Mitros T."/>
            <person name="Triplett J."/>
            <person name="Yang X."/>
            <person name="Ye C.Y."/>
            <person name="Mauro-Herrera M."/>
            <person name="Wang L."/>
            <person name="Li P."/>
            <person name="Sharma M."/>
            <person name="Sharma R."/>
            <person name="Ronald P.C."/>
            <person name="Panaud O."/>
            <person name="Kellogg E.A."/>
            <person name="Brutnell T.P."/>
            <person name="Doust A.N."/>
            <person name="Tuskan G.A."/>
            <person name="Rokhsar D."/>
            <person name="Devos K.M."/>
        </authorList>
    </citation>
    <scope>NUCLEOTIDE SEQUENCE [LARGE SCALE GENOMIC DNA]</scope>
    <source>
        <strain evidence="2">Yugu1</strain>
    </source>
</reference>
<feature type="region of interest" description="Disordered" evidence="1">
    <location>
        <begin position="136"/>
        <end position="156"/>
    </location>
</feature>
<name>A0A368QAV5_SETIT</name>
<protein>
    <submittedName>
        <fullName evidence="2">Uncharacterized protein</fullName>
    </submittedName>
</protein>
<proteinExistence type="predicted"/>
<dbReference type="AlphaFoldDB" id="A0A368QAV5"/>
<evidence type="ECO:0000256" key="1">
    <source>
        <dbReference type="SAM" id="MobiDB-lite"/>
    </source>
</evidence>
<organism evidence="2">
    <name type="scientific">Setaria italica</name>
    <name type="common">Foxtail millet</name>
    <name type="synonym">Panicum italicum</name>
    <dbReference type="NCBI Taxonomy" id="4555"/>
    <lineage>
        <taxon>Eukaryota</taxon>
        <taxon>Viridiplantae</taxon>
        <taxon>Streptophyta</taxon>
        <taxon>Embryophyta</taxon>
        <taxon>Tracheophyta</taxon>
        <taxon>Spermatophyta</taxon>
        <taxon>Magnoliopsida</taxon>
        <taxon>Liliopsida</taxon>
        <taxon>Poales</taxon>
        <taxon>Poaceae</taxon>
        <taxon>PACMAD clade</taxon>
        <taxon>Panicoideae</taxon>
        <taxon>Panicodae</taxon>
        <taxon>Paniceae</taxon>
        <taxon>Cenchrinae</taxon>
        <taxon>Setaria</taxon>
    </lineage>
</organism>
<accession>A0A368QAV5</accession>
<dbReference type="EMBL" id="CM003530">
    <property type="protein sequence ID" value="RCV15121.1"/>
    <property type="molecule type" value="Genomic_DNA"/>
</dbReference>
<sequence>MSPGDRKLLENHGLLTLLGFDECRCCICLTSASAGKIGDARGHLLEIKEALPHADEVMMASLGGCTGAWGSCTSPGPHTLLACALRNAAAGRACWRTAASMLPVGAAAPPRAAGTGAQWRRELVLEIKANVSADLEGGYDSSKDEVSSISSYNPSKANPEFSLRNSLSMQSLSSRLSTSELFYNQLERPNFSSYSPIPRLSVSEISDDHVGGSREEGEKESYSETTQPIGDRSLYRWFGFNQNHGYFMNKELPPSSQRENSIIKNNTVPVAPDAPAANQNKFPEDEEVPQLFEDVQCGAYLCKSTPETEDKQSKETDHKHQDGCICSWISVLGATSIPTRF</sequence>
<feature type="region of interest" description="Disordered" evidence="1">
    <location>
        <begin position="203"/>
        <end position="226"/>
    </location>
</feature>
<evidence type="ECO:0000313" key="2">
    <source>
        <dbReference type="EMBL" id="RCV15121.1"/>
    </source>
</evidence>
<gene>
    <name evidence="2" type="ORF">SETIT_3G032800v2</name>
</gene>
<dbReference type="OrthoDB" id="1918at2759"/>
<feature type="compositionally biased region" description="Basic and acidic residues" evidence="1">
    <location>
        <begin position="206"/>
        <end position="222"/>
    </location>
</feature>
<reference evidence="2" key="2">
    <citation type="submission" date="2015-07" db="EMBL/GenBank/DDBJ databases">
        <authorList>
            <person name="Noorani M."/>
        </authorList>
    </citation>
    <scope>NUCLEOTIDE SEQUENCE</scope>
    <source>
        <strain evidence="2">Yugu1</strain>
    </source>
</reference>
<dbReference type="STRING" id="4555.A0A368QAV5"/>